<protein>
    <submittedName>
        <fullName evidence="4">ThiF family adenylyltransferase</fullName>
    </submittedName>
</protein>
<reference evidence="4 5" key="1">
    <citation type="submission" date="2020-09" db="EMBL/GenBank/DDBJ databases">
        <title>Characterization of Paenibacillus peoriae strain ZF390 with broad-spectrum antimicrobial activity as a potential biocontrol agent.</title>
        <authorList>
            <person name="Li L."/>
            <person name="Zhao Y."/>
            <person name="Li B."/>
            <person name="Xie X."/>
        </authorList>
    </citation>
    <scope>NUCLEOTIDE SEQUENCE [LARGE SCALE GENOMIC DNA]</scope>
    <source>
        <strain evidence="4 5">ZF390</strain>
    </source>
</reference>
<evidence type="ECO:0000256" key="1">
    <source>
        <dbReference type="ARBA" id="ARBA00009919"/>
    </source>
</evidence>
<keyword evidence="4" id="KW-0808">Transferase</keyword>
<name>A0A7H0YFR8_9BACL</name>
<dbReference type="EMBL" id="CP061172">
    <property type="protein sequence ID" value="QNR69926.1"/>
    <property type="molecule type" value="Genomic_DNA"/>
</dbReference>
<keyword evidence="4" id="KW-0548">Nucleotidyltransferase</keyword>
<dbReference type="GO" id="GO:0016779">
    <property type="term" value="F:nucleotidyltransferase activity"/>
    <property type="evidence" value="ECO:0007669"/>
    <property type="project" value="UniProtKB-KW"/>
</dbReference>
<dbReference type="Gene3D" id="3.40.50.720">
    <property type="entry name" value="NAD(P)-binding Rossmann-like Domain"/>
    <property type="match status" value="1"/>
</dbReference>
<dbReference type="CDD" id="cd00757">
    <property type="entry name" value="ThiF_MoeB_HesA_family"/>
    <property type="match status" value="1"/>
</dbReference>
<evidence type="ECO:0000256" key="2">
    <source>
        <dbReference type="SAM" id="MobiDB-lite"/>
    </source>
</evidence>
<dbReference type="AlphaFoldDB" id="A0A7H0YFR8"/>
<dbReference type="RefSeq" id="WP_134904740.1">
    <property type="nucleotide sequence ID" value="NZ_CP061172.1"/>
</dbReference>
<dbReference type="InterPro" id="IPR035985">
    <property type="entry name" value="Ubiquitin-activating_enz"/>
</dbReference>
<dbReference type="InterPro" id="IPR000594">
    <property type="entry name" value="ThiF_NAD_FAD-bd"/>
</dbReference>
<dbReference type="SUPFAM" id="SSF69572">
    <property type="entry name" value="Activating enzymes of the ubiquitin-like proteins"/>
    <property type="match status" value="1"/>
</dbReference>
<evidence type="ECO:0000259" key="3">
    <source>
        <dbReference type="Pfam" id="PF00899"/>
    </source>
</evidence>
<accession>A0A7H0YFR8</accession>
<organism evidence="4 5">
    <name type="scientific">Paenibacillus peoriae</name>
    <dbReference type="NCBI Taxonomy" id="59893"/>
    <lineage>
        <taxon>Bacteria</taxon>
        <taxon>Bacillati</taxon>
        <taxon>Bacillota</taxon>
        <taxon>Bacilli</taxon>
        <taxon>Bacillales</taxon>
        <taxon>Paenibacillaceae</taxon>
        <taxon>Paenibacillus</taxon>
    </lineage>
</organism>
<feature type="region of interest" description="Disordered" evidence="2">
    <location>
        <begin position="1"/>
        <end position="31"/>
    </location>
</feature>
<dbReference type="FunFam" id="3.40.50.720:FF:000080">
    <property type="entry name" value="Thiazole biosynthesis adenylyltransferase ThiF"/>
    <property type="match status" value="1"/>
</dbReference>
<proteinExistence type="inferred from homology"/>
<dbReference type="Pfam" id="PF00899">
    <property type="entry name" value="ThiF"/>
    <property type="match status" value="1"/>
</dbReference>
<evidence type="ECO:0000313" key="4">
    <source>
        <dbReference type="EMBL" id="QNR69926.1"/>
    </source>
</evidence>
<dbReference type="GO" id="GO:0008641">
    <property type="term" value="F:ubiquitin-like modifier activating enzyme activity"/>
    <property type="evidence" value="ECO:0007669"/>
    <property type="project" value="InterPro"/>
</dbReference>
<dbReference type="PANTHER" id="PTHR10953">
    <property type="entry name" value="UBIQUITIN-ACTIVATING ENZYME E1"/>
    <property type="match status" value="1"/>
</dbReference>
<evidence type="ECO:0000313" key="5">
    <source>
        <dbReference type="Proteomes" id="UP000516384"/>
    </source>
</evidence>
<feature type="compositionally biased region" description="Basic and acidic residues" evidence="2">
    <location>
        <begin position="14"/>
        <end position="23"/>
    </location>
</feature>
<dbReference type="GO" id="GO:0004792">
    <property type="term" value="F:thiosulfate-cyanide sulfurtransferase activity"/>
    <property type="evidence" value="ECO:0007669"/>
    <property type="project" value="TreeGrafter"/>
</dbReference>
<dbReference type="GO" id="GO:0005829">
    <property type="term" value="C:cytosol"/>
    <property type="evidence" value="ECO:0007669"/>
    <property type="project" value="TreeGrafter"/>
</dbReference>
<dbReference type="PANTHER" id="PTHR10953:SF102">
    <property type="entry name" value="ADENYLYLTRANSFERASE AND SULFURTRANSFERASE MOCS3"/>
    <property type="match status" value="1"/>
</dbReference>
<dbReference type="Proteomes" id="UP000516384">
    <property type="component" value="Chromosome"/>
</dbReference>
<gene>
    <name evidence="4" type="ORF">IAQ67_13460</name>
</gene>
<dbReference type="GO" id="GO:0008146">
    <property type="term" value="F:sulfotransferase activity"/>
    <property type="evidence" value="ECO:0007669"/>
    <property type="project" value="TreeGrafter"/>
</dbReference>
<feature type="domain" description="THIF-type NAD/FAD binding fold" evidence="3">
    <location>
        <begin position="18"/>
        <end position="254"/>
    </location>
</feature>
<dbReference type="InterPro" id="IPR045886">
    <property type="entry name" value="ThiF/MoeB/HesA"/>
</dbReference>
<sequence length="353" mass="38651">MKVTDKSGAGGTHPSDRYSRQERFAPFGPTGQRRLASSHVLIIGAGALGTGIAETLVRGGVGTVSLVDRDYVEWSNLQRQQLFQESDAAQRYPKAVAAQRRLKDINSETVIHGHVLDVGVEELEELIQGVDLMMDATDNFDTRLLMNDMALKHRIPWIYGGCVGSYGVTYTILPGQTPCLHCLLGTVPFGGETCDTAGIIPQAVQMVTANQTTEAFKLLGGYPEDLRGKLLSFDLWKNEYVAIAVDSVKKENCPSCGSQPTYPYLSASHRQKTDVLCGRDTVQIRPANPTHLNLAETADRFASLGEGKVERNPFLVSFSTSEHRLVVFADGRALIHGTKDVAKARSLYHRYLG</sequence>
<comment type="similarity">
    <text evidence="1">Belongs to the HesA/MoeB/ThiF family.</text>
</comment>